<keyword evidence="3 8" id="KW-1134">Transmembrane beta strand</keyword>
<dbReference type="Gene3D" id="2.170.130.10">
    <property type="entry name" value="TonB-dependent receptor, plug domain"/>
    <property type="match status" value="1"/>
</dbReference>
<dbReference type="InterPro" id="IPR012910">
    <property type="entry name" value="Plug_dom"/>
</dbReference>
<dbReference type="Proteomes" id="UP000266183">
    <property type="component" value="Chromosome"/>
</dbReference>
<dbReference type="InterPro" id="IPR008969">
    <property type="entry name" value="CarboxyPept-like_regulatory"/>
</dbReference>
<dbReference type="EMBL" id="CP032382">
    <property type="protein sequence ID" value="AYB31909.1"/>
    <property type="molecule type" value="Genomic_DNA"/>
</dbReference>
<dbReference type="RefSeq" id="WP_119755170.1">
    <property type="nucleotide sequence ID" value="NZ_CP032382.1"/>
</dbReference>
<keyword evidence="7 8" id="KW-0998">Cell outer membrane</keyword>
<dbReference type="AlphaFoldDB" id="A0A385SKZ9"/>
<evidence type="ECO:0000256" key="3">
    <source>
        <dbReference type="ARBA" id="ARBA00022452"/>
    </source>
</evidence>
<evidence type="ECO:0000256" key="6">
    <source>
        <dbReference type="ARBA" id="ARBA00023136"/>
    </source>
</evidence>
<protein>
    <submittedName>
        <fullName evidence="12">TonB-dependent receptor</fullName>
    </submittedName>
</protein>
<dbReference type="NCBIfam" id="TIGR04057">
    <property type="entry name" value="SusC_RagA_signa"/>
    <property type="match status" value="1"/>
</dbReference>
<dbReference type="Pfam" id="PF13715">
    <property type="entry name" value="CarbopepD_reg_2"/>
    <property type="match status" value="1"/>
</dbReference>
<keyword evidence="4 8" id="KW-0812">Transmembrane</keyword>
<dbReference type="KEGG" id="chk:D4L85_15650"/>
<feature type="domain" description="TonB-dependent receptor plug" evidence="11">
    <location>
        <begin position="124"/>
        <end position="227"/>
    </location>
</feature>
<dbReference type="InterPro" id="IPR000531">
    <property type="entry name" value="Beta-barrel_TonB"/>
</dbReference>
<comment type="similarity">
    <text evidence="8 9">Belongs to the TonB-dependent receptor family.</text>
</comment>
<dbReference type="Pfam" id="PF07715">
    <property type="entry name" value="Plug"/>
    <property type="match status" value="1"/>
</dbReference>
<dbReference type="InterPro" id="IPR023997">
    <property type="entry name" value="TonB-dep_OMP_SusC/RagA_CS"/>
</dbReference>
<keyword evidence="5 9" id="KW-0798">TonB box</keyword>
<reference evidence="13" key="1">
    <citation type="submission" date="2018-09" db="EMBL/GenBank/DDBJ databases">
        <title>Chryseolinea sp. KIS68-18 isolated from soil.</title>
        <authorList>
            <person name="Weon H.-Y."/>
            <person name="Kwon S.-W."/>
            <person name="Lee S.A."/>
        </authorList>
    </citation>
    <scope>NUCLEOTIDE SEQUENCE [LARGE SCALE GENOMIC DNA]</scope>
    <source>
        <strain evidence="13">KIS68-18</strain>
    </source>
</reference>
<dbReference type="Pfam" id="PF00593">
    <property type="entry name" value="TonB_dep_Rec_b-barrel"/>
    <property type="match status" value="1"/>
</dbReference>
<evidence type="ECO:0000256" key="2">
    <source>
        <dbReference type="ARBA" id="ARBA00022448"/>
    </source>
</evidence>
<evidence type="ECO:0000256" key="1">
    <source>
        <dbReference type="ARBA" id="ARBA00004571"/>
    </source>
</evidence>
<evidence type="ECO:0000256" key="5">
    <source>
        <dbReference type="ARBA" id="ARBA00023077"/>
    </source>
</evidence>
<evidence type="ECO:0000256" key="4">
    <source>
        <dbReference type="ARBA" id="ARBA00022692"/>
    </source>
</evidence>
<dbReference type="NCBIfam" id="TIGR04056">
    <property type="entry name" value="OMP_RagA_SusC"/>
    <property type="match status" value="1"/>
</dbReference>
<evidence type="ECO:0000256" key="8">
    <source>
        <dbReference type="PROSITE-ProRule" id="PRU01360"/>
    </source>
</evidence>
<keyword evidence="12" id="KW-0675">Receptor</keyword>
<feature type="domain" description="TonB-dependent receptor-like beta-barrel" evidence="10">
    <location>
        <begin position="422"/>
        <end position="991"/>
    </location>
</feature>
<evidence type="ECO:0000313" key="13">
    <source>
        <dbReference type="Proteomes" id="UP000266183"/>
    </source>
</evidence>
<comment type="subcellular location">
    <subcellularLocation>
        <location evidence="1 8">Cell outer membrane</location>
        <topology evidence="1 8">Multi-pass membrane protein</topology>
    </subcellularLocation>
</comment>
<dbReference type="PROSITE" id="PS52016">
    <property type="entry name" value="TONB_DEPENDENT_REC_3"/>
    <property type="match status" value="1"/>
</dbReference>
<dbReference type="SUPFAM" id="SSF56935">
    <property type="entry name" value="Porins"/>
    <property type="match status" value="1"/>
</dbReference>
<dbReference type="InterPro" id="IPR039426">
    <property type="entry name" value="TonB-dep_rcpt-like"/>
</dbReference>
<dbReference type="InterPro" id="IPR036942">
    <property type="entry name" value="Beta-barrel_TonB_sf"/>
</dbReference>
<keyword evidence="2 8" id="KW-0813">Transport</keyword>
<dbReference type="Gene3D" id="2.40.170.20">
    <property type="entry name" value="TonB-dependent receptor, beta-barrel domain"/>
    <property type="match status" value="1"/>
</dbReference>
<evidence type="ECO:0000313" key="12">
    <source>
        <dbReference type="EMBL" id="AYB31909.1"/>
    </source>
</evidence>
<evidence type="ECO:0000256" key="7">
    <source>
        <dbReference type="ARBA" id="ARBA00023237"/>
    </source>
</evidence>
<gene>
    <name evidence="12" type="ORF">D4L85_15650</name>
</gene>
<proteinExistence type="inferred from homology"/>
<dbReference type="InterPro" id="IPR023996">
    <property type="entry name" value="TonB-dep_OMP_SusC/RagA"/>
</dbReference>
<keyword evidence="6 8" id="KW-0472">Membrane</keyword>
<dbReference type="GO" id="GO:0009279">
    <property type="term" value="C:cell outer membrane"/>
    <property type="evidence" value="ECO:0007669"/>
    <property type="project" value="UniProtKB-SubCell"/>
</dbReference>
<evidence type="ECO:0000259" key="10">
    <source>
        <dbReference type="Pfam" id="PF00593"/>
    </source>
</evidence>
<accession>A0A385SKZ9</accession>
<dbReference type="Gene3D" id="2.60.40.1120">
    <property type="entry name" value="Carboxypeptidase-like, regulatory domain"/>
    <property type="match status" value="1"/>
</dbReference>
<dbReference type="OrthoDB" id="9768177at2"/>
<dbReference type="SUPFAM" id="SSF49464">
    <property type="entry name" value="Carboxypeptidase regulatory domain-like"/>
    <property type="match status" value="1"/>
</dbReference>
<sequence length="1033" mass="111908">MKTGLQIWRKMLLLHLLISSTLITVYGQSRTVTGTVSDAISGEVMPGVNLVIKGTTNGTTTDANGAFSIALKEEDNALIVSFIGYKTQEVTLSPAQTTLGIKLEADVTALQEVVVVGFGTQQKSHLTGAVASTNMDNFIKVPTGDALNALQGQVAGVSVANATGAPGAAPVVQIRGLGTINGSSPLYVIDGIPSEPSYLNPAEIESISVLKDASAATIYGARGSNGVILITTKRGKSGKPKITINSFVAANDVNLNGVEAVNKAQKNAIMQNAYNNAGLTPPTWAMDNSKFADTRWADAYFKTGFEQKHDLSIAGGTDDVTYSFAGGYYSNNGTVINTGLNRYNSRLNLDFKNLLHDHLKINLGVSFVRKDLKNFSETLGQGNADFSPIMSLYTALPHKEIYDPTSPNGFAGQDPLLGVVGAGNPIGSQTLQNNKNQDDYIQLNWGADLKLLPWLTYQFKLGVNSENTYNDTFLPAYNFGPGATVETPRTWQERGRTNSSIFNNLLNIKKEFNDHSIAVLLGQSSERYATRSVGGSNLEQPSSLVPALDAGIGTRNAYGGIVENRLLSFFGRATYSYANKYFVEGSVRKDGSTRFGPENRWGTFYAVSGGWAIHRERFFNIDFISELKPRFSYGVVGNQSIGDYKYQSLITIGSSDPDYPSAVNYPFGSSRPQVVATGATALGIGTPGIKWEQTTTSNIGLDLGLVENKLTFTIDYYQSKTEGMLVERRPPGSAGIQKAPTTNAGNLENKGLEVTATYRNESGAFKYSISGNVGTSKNKVTRLGYEGQEFIDGYVEYNNYATTRTAVGTQVGEFYLKEVAGIFQTQQEIDAYKGKDGEQLQPNAAPGDFKFVDINNDGVIDDKDKRSFGSGLPKASFGLTFNASWKNFDFTLMFNGTAGNKMYNAFKMEMYRLNASPDLLNSWTATNTATDVPRLNYTDPNSNYTTASSYFLENASYVRLRNLQIGYTLPVQLAESIGLTRLRIFAGGYNLFTITKYTGFDPGLSNTGKFSRGVDKGFYPISRSLVAGITIGL</sequence>
<keyword evidence="13" id="KW-1185">Reference proteome</keyword>
<dbReference type="InterPro" id="IPR037066">
    <property type="entry name" value="Plug_dom_sf"/>
</dbReference>
<organism evidence="12 13">
    <name type="scientific">Chryseolinea soli</name>
    <dbReference type="NCBI Taxonomy" id="2321403"/>
    <lineage>
        <taxon>Bacteria</taxon>
        <taxon>Pseudomonadati</taxon>
        <taxon>Bacteroidota</taxon>
        <taxon>Cytophagia</taxon>
        <taxon>Cytophagales</taxon>
        <taxon>Fulvivirgaceae</taxon>
        <taxon>Chryseolinea</taxon>
    </lineage>
</organism>
<evidence type="ECO:0000256" key="9">
    <source>
        <dbReference type="RuleBase" id="RU003357"/>
    </source>
</evidence>
<name>A0A385SKZ9_9BACT</name>
<evidence type="ECO:0000259" key="11">
    <source>
        <dbReference type="Pfam" id="PF07715"/>
    </source>
</evidence>